<sequence length="451" mass="51177">MLSIAASNRANKMWNNSNEVNSENARQKHYDYKYPIVPNNGYNVPNNSYAPNCEYSNSCVGYSVNVYENNNLSNTAVKTESCNWPNYPANYMNENNTNLEIDNRWREMPYCTQQYVDNYNYDQRGNQLITQNGQIIKNEDARHVISPGQCSISDTSYGSSASSHLNPATPEIDDSPNLRSLLTKSQPKNSMPCIIESDKVYSQEIQQMMFPNHEITDWGKNKRTSKRKERNLSQFHGGYKSSEGQTSVQTEGTMGGASVAKEGAPLSKKRAAEPCQDVTRVAPGGDNANYTENKMAGATDAQAIYPWMKAVGGEKKKEGSKRTRQTYTRFQTLELEKEFHFNSYLSRRRRIEVSHVLGLSERQIKIWFQNRRMKAKKDGKFRSSDPYTTEEVGMTKLPNLPDYLDTIQQMPAFIEYPNYSKGSVPAPHTTQITNGMTENCLMSYGGIIPKM</sequence>
<dbReference type="PRINTS" id="PR00024">
    <property type="entry name" value="HOMEOBOX"/>
</dbReference>
<feature type="region of interest" description="Disordered" evidence="10">
    <location>
        <begin position="217"/>
        <end position="253"/>
    </location>
</feature>
<dbReference type="Proteomes" id="UP001652740">
    <property type="component" value="Unplaced"/>
</dbReference>
<evidence type="ECO:0000256" key="7">
    <source>
        <dbReference type="PROSITE-ProRule" id="PRU00108"/>
    </source>
</evidence>
<dbReference type="AlphaFoldDB" id="A0A6J1X295"/>
<evidence type="ECO:0000256" key="3">
    <source>
        <dbReference type="ARBA" id="ARBA00022473"/>
    </source>
</evidence>
<feature type="DNA-binding region" description="Homeobox" evidence="7">
    <location>
        <begin position="320"/>
        <end position="379"/>
    </location>
</feature>
<evidence type="ECO:0000256" key="5">
    <source>
        <dbReference type="ARBA" id="ARBA00023155"/>
    </source>
</evidence>
<dbReference type="GO" id="GO:0009952">
    <property type="term" value="P:anterior/posterior pattern specification"/>
    <property type="evidence" value="ECO:0007669"/>
    <property type="project" value="TreeGrafter"/>
</dbReference>
<dbReference type="GO" id="GO:0000978">
    <property type="term" value="F:RNA polymerase II cis-regulatory region sequence-specific DNA binding"/>
    <property type="evidence" value="ECO:0007669"/>
    <property type="project" value="TreeGrafter"/>
</dbReference>
<name>A0A6J1X295_GALME</name>
<keyword evidence="4 7" id="KW-0238">DNA-binding</keyword>
<dbReference type="GO" id="GO:0005634">
    <property type="term" value="C:nucleus"/>
    <property type="evidence" value="ECO:0007669"/>
    <property type="project" value="UniProtKB-SubCell"/>
</dbReference>
<comment type="similarity">
    <text evidence="2 9">Belongs to the Antp homeobox family.</text>
</comment>
<dbReference type="InterPro" id="IPR050296">
    <property type="entry name" value="Antp_homeobox"/>
</dbReference>
<gene>
    <name evidence="13" type="primary">LOC113519042</name>
</gene>
<protein>
    <submittedName>
        <fullName evidence="13">Homeobox protein Hox-A5-like</fullName>
    </submittedName>
</protein>
<evidence type="ECO:0000256" key="1">
    <source>
        <dbReference type="ARBA" id="ARBA00004123"/>
    </source>
</evidence>
<dbReference type="PROSITE" id="PS00027">
    <property type="entry name" value="HOMEOBOX_1"/>
    <property type="match status" value="1"/>
</dbReference>
<evidence type="ECO:0000256" key="6">
    <source>
        <dbReference type="ARBA" id="ARBA00023242"/>
    </source>
</evidence>
<dbReference type="PANTHER" id="PTHR45659">
    <property type="entry name" value="HOMEOBOX PROTEIN HOX"/>
    <property type="match status" value="1"/>
</dbReference>
<evidence type="ECO:0000256" key="8">
    <source>
        <dbReference type="RuleBase" id="RU000682"/>
    </source>
</evidence>
<dbReference type="InterPro" id="IPR009057">
    <property type="entry name" value="Homeodomain-like_sf"/>
</dbReference>
<reference evidence="13" key="1">
    <citation type="submission" date="2025-08" db="UniProtKB">
        <authorList>
            <consortium name="RefSeq"/>
        </authorList>
    </citation>
    <scope>IDENTIFICATION</scope>
    <source>
        <tissue evidence="13">Whole larvae</tissue>
    </source>
</reference>
<keyword evidence="6 7" id="KW-0539">Nucleus</keyword>
<keyword evidence="3" id="KW-0217">Developmental protein</keyword>
<evidence type="ECO:0000256" key="4">
    <source>
        <dbReference type="ARBA" id="ARBA00023125"/>
    </source>
</evidence>
<comment type="subcellular location">
    <subcellularLocation>
        <location evidence="1 7 8">Nucleus</location>
    </subcellularLocation>
</comment>
<dbReference type="GeneID" id="113519042"/>
<dbReference type="SUPFAM" id="SSF46689">
    <property type="entry name" value="Homeodomain-like"/>
    <property type="match status" value="1"/>
</dbReference>
<dbReference type="InterPro" id="IPR017995">
    <property type="entry name" value="Homeobox_antennapedia"/>
</dbReference>
<dbReference type="PRINTS" id="PR00025">
    <property type="entry name" value="ANTENNAPEDIA"/>
</dbReference>
<dbReference type="CDD" id="cd00086">
    <property type="entry name" value="homeodomain"/>
    <property type="match status" value="1"/>
</dbReference>
<dbReference type="PROSITE" id="PS00032">
    <property type="entry name" value="ANTENNAPEDIA"/>
    <property type="match status" value="1"/>
</dbReference>
<dbReference type="RefSeq" id="XP_026759888.3">
    <property type="nucleotide sequence ID" value="XM_026904087.3"/>
</dbReference>
<feature type="region of interest" description="Disordered" evidence="10">
    <location>
        <begin position="156"/>
        <end position="189"/>
    </location>
</feature>
<evidence type="ECO:0000259" key="11">
    <source>
        <dbReference type="PROSITE" id="PS50071"/>
    </source>
</evidence>
<dbReference type="Pfam" id="PF00046">
    <property type="entry name" value="Homeodomain"/>
    <property type="match status" value="1"/>
</dbReference>
<feature type="compositionally biased region" description="Polar residues" evidence="10">
    <location>
        <begin position="177"/>
        <end position="189"/>
    </location>
</feature>
<evidence type="ECO:0000313" key="13">
    <source>
        <dbReference type="RefSeq" id="XP_026759888.3"/>
    </source>
</evidence>
<accession>A0A6J1X295</accession>
<dbReference type="PROSITE" id="PS50071">
    <property type="entry name" value="HOMEOBOX_2"/>
    <property type="match status" value="1"/>
</dbReference>
<feature type="compositionally biased region" description="Polar residues" evidence="10">
    <location>
        <begin position="156"/>
        <end position="166"/>
    </location>
</feature>
<keyword evidence="5 7" id="KW-0371">Homeobox</keyword>
<feature type="compositionally biased region" description="Polar residues" evidence="10">
    <location>
        <begin position="242"/>
        <end position="252"/>
    </location>
</feature>
<feature type="domain" description="Homeobox" evidence="11">
    <location>
        <begin position="318"/>
        <end position="378"/>
    </location>
</feature>
<proteinExistence type="inferred from homology"/>
<dbReference type="SMART" id="SM00389">
    <property type="entry name" value="HOX"/>
    <property type="match status" value="1"/>
</dbReference>
<dbReference type="KEGG" id="gmw:113519042"/>
<dbReference type="PANTHER" id="PTHR45659:SF4">
    <property type="entry name" value="HOMEOBOX PROTEIN ABDOMINAL-A"/>
    <property type="match status" value="1"/>
</dbReference>
<dbReference type="InterPro" id="IPR017970">
    <property type="entry name" value="Homeobox_CS"/>
</dbReference>
<dbReference type="InParanoid" id="A0A6J1X295"/>
<organism evidence="12 13">
    <name type="scientific">Galleria mellonella</name>
    <name type="common">Greater wax moth</name>
    <dbReference type="NCBI Taxonomy" id="7137"/>
    <lineage>
        <taxon>Eukaryota</taxon>
        <taxon>Metazoa</taxon>
        <taxon>Ecdysozoa</taxon>
        <taxon>Arthropoda</taxon>
        <taxon>Hexapoda</taxon>
        <taxon>Insecta</taxon>
        <taxon>Pterygota</taxon>
        <taxon>Neoptera</taxon>
        <taxon>Endopterygota</taxon>
        <taxon>Lepidoptera</taxon>
        <taxon>Glossata</taxon>
        <taxon>Ditrysia</taxon>
        <taxon>Pyraloidea</taxon>
        <taxon>Pyralidae</taxon>
        <taxon>Galleriinae</taxon>
        <taxon>Galleria</taxon>
    </lineage>
</organism>
<dbReference type="InterPro" id="IPR001827">
    <property type="entry name" value="Homeobox_Antennapedia_CS"/>
</dbReference>
<dbReference type="Gene3D" id="1.10.10.60">
    <property type="entry name" value="Homeodomain-like"/>
    <property type="match status" value="1"/>
</dbReference>
<dbReference type="InterPro" id="IPR001356">
    <property type="entry name" value="HD"/>
</dbReference>
<keyword evidence="12" id="KW-1185">Reference proteome</keyword>
<dbReference type="InterPro" id="IPR020479">
    <property type="entry name" value="HD_metazoa"/>
</dbReference>
<evidence type="ECO:0000256" key="10">
    <source>
        <dbReference type="SAM" id="MobiDB-lite"/>
    </source>
</evidence>
<evidence type="ECO:0000256" key="9">
    <source>
        <dbReference type="RuleBase" id="RU004442"/>
    </source>
</evidence>
<evidence type="ECO:0000313" key="12">
    <source>
        <dbReference type="Proteomes" id="UP001652740"/>
    </source>
</evidence>
<evidence type="ECO:0000256" key="2">
    <source>
        <dbReference type="ARBA" id="ARBA00009107"/>
    </source>
</evidence>
<dbReference type="GO" id="GO:0000981">
    <property type="term" value="F:DNA-binding transcription factor activity, RNA polymerase II-specific"/>
    <property type="evidence" value="ECO:0007669"/>
    <property type="project" value="InterPro"/>
</dbReference>